<protein>
    <recommendedName>
        <fullName evidence="4">Protein kinase domain-containing protein</fullName>
    </recommendedName>
</protein>
<dbReference type="OrthoDB" id="4061674at2"/>
<accession>A0A316TX79</accession>
<proteinExistence type="predicted"/>
<sequence>MSADRWMILAGALGGLLAVSGIVLLLWRRQRSRSRRHRPEVEVDPQRLDLPPVWEGAWWADQPERPPVNAPSEVAFTFADLVRRPEEQYRPRMDPRQVLSMAQRERYDEQPRPAWRQTGRTMVHPTRDGDGDVLVLADPVRAGSRDRGLSRLVTRGAAVRDALGSSAQRIELAWPQEAFVDFEGAVLGYFMPRLDDRYVLTLDDGDRAVRTLGTANGLPPAGVPPLDDPDALELVGLLAQWLRALHMAGVVLGDLGWRSVAFAITPMRIRPLDYDAARVLGSAGLLDPDPETEHDPEALAWLSSFDSDSYLFALLAYRLLVSRDHVSMIDVTKVPTQLPGLSKQATSTLRRLWQHASGPKCSRPTMEEWVEALSSISVGAAVVEASGGAAVEAP</sequence>
<feature type="transmembrane region" description="Helical" evidence="1">
    <location>
        <begin position="6"/>
        <end position="27"/>
    </location>
</feature>
<keyword evidence="1" id="KW-1133">Transmembrane helix</keyword>
<keyword evidence="3" id="KW-1185">Reference proteome</keyword>
<dbReference type="AlphaFoldDB" id="A0A316TX79"/>
<gene>
    <name evidence="2" type="ORF">DJ010_00855</name>
</gene>
<keyword evidence="1" id="KW-0812">Transmembrane</keyword>
<dbReference type="Proteomes" id="UP000245507">
    <property type="component" value="Unassembled WGS sequence"/>
</dbReference>
<evidence type="ECO:0000256" key="1">
    <source>
        <dbReference type="SAM" id="Phobius"/>
    </source>
</evidence>
<comment type="caution">
    <text evidence="2">The sequence shown here is derived from an EMBL/GenBank/DDBJ whole genome shotgun (WGS) entry which is preliminary data.</text>
</comment>
<evidence type="ECO:0000313" key="2">
    <source>
        <dbReference type="EMBL" id="PWN04236.1"/>
    </source>
</evidence>
<dbReference type="RefSeq" id="WP_109691743.1">
    <property type="nucleotide sequence ID" value="NZ_QGDD01000001.1"/>
</dbReference>
<reference evidence="2 3" key="1">
    <citation type="submission" date="2018-05" db="EMBL/GenBank/DDBJ databases">
        <title>Nocardioides silvaticus genome.</title>
        <authorList>
            <person name="Li C."/>
            <person name="Wang G."/>
        </authorList>
    </citation>
    <scope>NUCLEOTIDE SEQUENCE [LARGE SCALE GENOMIC DNA]</scope>
    <source>
        <strain evidence="2 3">CCTCC AB 2018079</strain>
    </source>
</reference>
<dbReference type="EMBL" id="QGDD01000001">
    <property type="protein sequence ID" value="PWN04236.1"/>
    <property type="molecule type" value="Genomic_DNA"/>
</dbReference>
<evidence type="ECO:0008006" key="4">
    <source>
        <dbReference type="Google" id="ProtNLM"/>
    </source>
</evidence>
<organism evidence="2 3">
    <name type="scientific">Nocardioides silvaticus</name>
    <dbReference type="NCBI Taxonomy" id="2201891"/>
    <lineage>
        <taxon>Bacteria</taxon>
        <taxon>Bacillati</taxon>
        <taxon>Actinomycetota</taxon>
        <taxon>Actinomycetes</taxon>
        <taxon>Propionibacteriales</taxon>
        <taxon>Nocardioidaceae</taxon>
        <taxon>Nocardioides</taxon>
    </lineage>
</organism>
<keyword evidence="1" id="KW-0472">Membrane</keyword>
<evidence type="ECO:0000313" key="3">
    <source>
        <dbReference type="Proteomes" id="UP000245507"/>
    </source>
</evidence>
<name>A0A316TX79_9ACTN</name>